<evidence type="ECO:0000256" key="2">
    <source>
        <dbReference type="ARBA" id="ARBA00022679"/>
    </source>
</evidence>
<feature type="region of interest" description="Disordered" evidence="8">
    <location>
        <begin position="136"/>
        <end position="172"/>
    </location>
</feature>
<evidence type="ECO:0000259" key="10">
    <source>
        <dbReference type="SMART" id="SM00562"/>
    </source>
</evidence>
<evidence type="ECO:0000256" key="5">
    <source>
        <dbReference type="ARBA" id="ARBA00022840"/>
    </source>
</evidence>
<dbReference type="AlphaFoldDB" id="A0A7S3ADW5"/>
<dbReference type="PROSITE" id="PS51374">
    <property type="entry name" value="NDPK_LIKE"/>
    <property type="match status" value="1"/>
</dbReference>
<dbReference type="GO" id="GO:0005524">
    <property type="term" value="F:ATP binding"/>
    <property type="evidence" value="ECO:0007669"/>
    <property type="project" value="UniProtKB-KW"/>
</dbReference>
<evidence type="ECO:0000256" key="7">
    <source>
        <dbReference type="RuleBase" id="RU004011"/>
    </source>
</evidence>
<dbReference type="GO" id="GO:0004550">
    <property type="term" value="F:nucleoside diphosphate kinase activity"/>
    <property type="evidence" value="ECO:0007669"/>
    <property type="project" value="InterPro"/>
</dbReference>
<evidence type="ECO:0000256" key="6">
    <source>
        <dbReference type="PROSITE-ProRule" id="PRU00706"/>
    </source>
</evidence>
<protein>
    <recommendedName>
        <fullName evidence="10">Nucleoside diphosphate kinase-like domain-containing protein</fullName>
    </recommendedName>
</protein>
<feature type="compositionally biased region" description="Polar residues" evidence="8">
    <location>
        <begin position="155"/>
        <end position="170"/>
    </location>
</feature>
<keyword evidence="2" id="KW-0808">Transferase</keyword>
<evidence type="ECO:0000256" key="9">
    <source>
        <dbReference type="SAM" id="SignalP"/>
    </source>
</evidence>
<feature type="binding site" evidence="6">
    <location>
        <position position="136"/>
    </location>
    <ligand>
        <name>ATP</name>
        <dbReference type="ChEBI" id="CHEBI:30616"/>
    </ligand>
</feature>
<feature type="signal peptide" evidence="9">
    <location>
        <begin position="1"/>
        <end position="18"/>
    </location>
</feature>
<proteinExistence type="inferred from homology"/>
<dbReference type="GO" id="GO:0006228">
    <property type="term" value="P:UTP biosynthetic process"/>
    <property type="evidence" value="ECO:0007669"/>
    <property type="project" value="InterPro"/>
</dbReference>
<keyword evidence="4" id="KW-0418">Kinase</keyword>
<keyword evidence="9" id="KW-0732">Signal</keyword>
<feature type="active site" description="Pros-phosphohistidine intermediate" evidence="6">
    <location>
        <position position="163"/>
    </location>
</feature>
<dbReference type="Pfam" id="PF00334">
    <property type="entry name" value="NDK"/>
    <property type="match status" value="1"/>
</dbReference>
<dbReference type="InterPro" id="IPR034907">
    <property type="entry name" value="NDK-like_dom"/>
</dbReference>
<dbReference type="InterPro" id="IPR001564">
    <property type="entry name" value="Nucleoside_diP_kinase"/>
</dbReference>
<comment type="similarity">
    <text evidence="1 6 7">Belongs to the NDK family.</text>
</comment>
<dbReference type="SMART" id="SM00562">
    <property type="entry name" value="NDK"/>
    <property type="match status" value="1"/>
</dbReference>
<dbReference type="SUPFAM" id="SSF54919">
    <property type="entry name" value="Nucleoside diphosphate kinase, NDK"/>
    <property type="match status" value="1"/>
</dbReference>
<feature type="binding site" evidence="6">
    <location>
        <position position="160"/>
    </location>
    <ligand>
        <name>ATP</name>
        <dbReference type="ChEBI" id="CHEBI:30616"/>
    </ligand>
</feature>
<dbReference type="InterPro" id="IPR036850">
    <property type="entry name" value="NDK-like_dom_sf"/>
</dbReference>
<evidence type="ECO:0000256" key="4">
    <source>
        <dbReference type="ARBA" id="ARBA00022777"/>
    </source>
</evidence>
<feature type="binding site" evidence="6">
    <location>
        <position position="150"/>
    </location>
    <ligand>
        <name>ATP</name>
        <dbReference type="ChEBI" id="CHEBI:30616"/>
    </ligand>
</feature>
<dbReference type="EMBL" id="HBHX01002300">
    <property type="protein sequence ID" value="CAE0098504.1"/>
    <property type="molecule type" value="Transcribed_RNA"/>
</dbReference>
<gene>
    <name evidence="11" type="ORF">HERI1096_LOCUS1257</name>
</gene>
<dbReference type="GO" id="GO:0006241">
    <property type="term" value="P:CTP biosynthetic process"/>
    <property type="evidence" value="ECO:0007669"/>
    <property type="project" value="InterPro"/>
</dbReference>
<keyword evidence="5" id="KW-0067">ATP-binding</keyword>
<name>A0A7S3ADW5_9EUKA</name>
<feature type="chain" id="PRO_5031135185" description="Nucleoside diphosphate kinase-like domain-containing protein" evidence="9">
    <location>
        <begin position="19"/>
        <end position="188"/>
    </location>
</feature>
<dbReference type="PANTHER" id="PTHR46161:SF3">
    <property type="entry name" value="NUCLEOSIDE DIPHOSPHATE KINASE DDB_G0292928-RELATED"/>
    <property type="match status" value="1"/>
</dbReference>
<dbReference type="Gene3D" id="3.30.70.141">
    <property type="entry name" value="Nucleoside diphosphate kinase-like domain"/>
    <property type="match status" value="1"/>
</dbReference>
<evidence type="ECO:0000313" key="11">
    <source>
        <dbReference type="EMBL" id="CAE0098504.1"/>
    </source>
</evidence>
<accession>A0A7S3ADW5</accession>
<organism evidence="11">
    <name type="scientific">Haptolina ericina</name>
    <dbReference type="NCBI Taxonomy" id="156174"/>
    <lineage>
        <taxon>Eukaryota</taxon>
        <taxon>Haptista</taxon>
        <taxon>Haptophyta</taxon>
        <taxon>Prymnesiophyceae</taxon>
        <taxon>Prymnesiales</taxon>
        <taxon>Prymnesiaceae</taxon>
        <taxon>Haptolina</taxon>
    </lineage>
</organism>
<feature type="binding site" evidence="6">
    <location>
        <position position="130"/>
    </location>
    <ligand>
        <name>ATP</name>
        <dbReference type="ChEBI" id="CHEBI:30616"/>
    </ligand>
</feature>
<feature type="domain" description="Nucleoside diphosphate kinase-like" evidence="10">
    <location>
        <begin position="45"/>
        <end position="186"/>
    </location>
</feature>
<feature type="binding site" evidence="6">
    <location>
        <position position="53"/>
    </location>
    <ligand>
        <name>ATP</name>
        <dbReference type="ChEBI" id="CHEBI:30616"/>
    </ligand>
</feature>
<reference evidence="11" key="1">
    <citation type="submission" date="2021-01" db="EMBL/GenBank/DDBJ databases">
        <authorList>
            <person name="Corre E."/>
            <person name="Pelletier E."/>
            <person name="Niang G."/>
            <person name="Scheremetjew M."/>
            <person name="Finn R."/>
            <person name="Kale V."/>
            <person name="Holt S."/>
            <person name="Cochrane G."/>
            <person name="Meng A."/>
            <person name="Brown T."/>
            <person name="Cohen L."/>
        </authorList>
    </citation>
    <scope>NUCLEOTIDE SEQUENCE</scope>
    <source>
        <strain evidence="11">CCMP281</strain>
    </source>
</reference>
<dbReference type="PANTHER" id="PTHR46161">
    <property type="entry name" value="NUCLEOSIDE DIPHOSPHATE KINASE"/>
    <property type="match status" value="1"/>
</dbReference>
<sequence length="188" mass="20848">MWKTCNLAAFLLLASSSAHQTTRPRRALVHPGSRSTCLRLRGGKLEHTFAMLKPDIASNKRAVADVKQMITDAGLTIEREERCKLSRTACEMFYAEHKERAFFKDLVKFVTSAPVIKLQLSGDNAIARWRQLIGPTNSAKAREEAPQSVRARFGTDNQRNAAHGSDSSTSAERELALMFNGDGFPKKG</sequence>
<keyword evidence="3" id="KW-0547">Nucleotide-binding</keyword>
<feature type="binding site" evidence="6">
    <location>
        <position position="102"/>
    </location>
    <ligand>
        <name>ATP</name>
        <dbReference type="ChEBI" id="CHEBI:30616"/>
    </ligand>
</feature>
<dbReference type="PRINTS" id="PR01243">
    <property type="entry name" value="NUCDPKINASE"/>
</dbReference>
<evidence type="ECO:0000256" key="3">
    <source>
        <dbReference type="ARBA" id="ARBA00022741"/>
    </source>
</evidence>
<evidence type="ECO:0000256" key="8">
    <source>
        <dbReference type="SAM" id="MobiDB-lite"/>
    </source>
</evidence>
<evidence type="ECO:0000256" key="1">
    <source>
        <dbReference type="ARBA" id="ARBA00008142"/>
    </source>
</evidence>
<dbReference type="GO" id="GO:0006183">
    <property type="term" value="P:GTP biosynthetic process"/>
    <property type="evidence" value="ECO:0007669"/>
    <property type="project" value="InterPro"/>
</dbReference>